<dbReference type="InterPro" id="IPR050174">
    <property type="entry name" value="Protocadherin/Cadherin-CA"/>
</dbReference>
<sequence>MIGWAIKLLYIVCWFHAALQMCQEPIPANEVEVLETYQAGHIIFVMDTSPSKTVWSLVLLDSQMPASKFSLPSYFQISSVNSSNTYWQVRLNQTIDVENIFHLTGVVIHSIDVKLSCFDTATQQYANYSRFIKVKHVSEFPPRFEPNIKVHIAENANIGQQLADLKMYVSDADVTENSEQKDIHKCRQNQYTGQGASGHNIIVPNGDCLILLEVPVDYERGPRQYYINVTVQDNGGLEATAIIQIIIDNEDDGPPVFVCDHSCTGCGNGHYAAFITSLTTGIIRNMLPNKMSAVDPDQGVVQYTIISSTPVESTSHVTINYTTGEFNIVIPFSDVTISTAIFFIEIRNEPVSLQSNMFKTSQFSVATIALIISPHETVIRKKLGSYEASIPEATTSLFIVMAVFLSALIASALAFTGFLLQLKHPQKIFSE</sequence>
<evidence type="ECO:0000256" key="1">
    <source>
        <dbReference type="ARBA" id="ARBA00004167"/>
    </source>
</evidence>
<dbReference type="GO" id="GO:0005886">
    <property type="term" value="C:plasma membrane"/>
    <property type="evidence" value="ECO:0007669"/>
    <property type="project" value="TreeGrafter"/>
</dbReference>
<feature type="domain" description="Cadherin" evidence="8">
    <location>
        <begin position="144"/>
        <end position="257"/>
    </location>
</feature>
<organism evidence="9 10">
    <name type="scientific">Biomphalaria pfeifferi</name>
    <name type="common">Bloodfluke planorb</name>
    <name type="synonym">Freshwater snail</name>
    <dbReference type="NCBI Taxonomy" id="112525"/>
    <lineage>
        <taxon>Eukaryota</taxon>
        <taxon>Metazoa</taxon>
        <taxon>Spiralia</taxon>
        <taxon>Lophotrochozoa</taxon>
        <taxon>Mollusca</taxon>
        <taxon>Gastropoda</taxon>
        <taxon>Heterobranchia</taxon>
        <taxon>Euthyneura</taxon>
        <taxon>Panpulmonata</taxon>
        <taxon>Hygrophila</taxon>
        <taxon>Lymnaeoidea</taxon>
        <taxon>Planorbidae</taxon>
        <taxon>Biomphalaria</taxon>
    </lineage>
</organism>
<keyword evidence="5" id="KW-0106">Calcium</keyword>
<dbReference type="PANTHER" id="PTHR24028">
    <property type="entry name" value="CADHERIN-87A"/>
    <property type="match status" value="1"/>
</dbReference>
<dbReference type="PROSITE" id="PS50268">
    <property type="entry name" value="CADHERIN_2"/>
    <property type="match status" value="1"/>
</dbReference>
<reference evidence="9" key="2">
    <citation type="submission" date="2023-04" db="EMBL/GenBank/DDBJ databases">
        <authorList>
            <person name="Bu L."/>
            <person name="Lu L."/>
            <person name="Laidemitt M.R."/>
            <person name="Zhang S.M."/>
            <person name="Mutuku M."/>
            <person name="Mkoji G."/>
            <person name="Steinauer M."/>
            <person name="Loker E.S."/>
        </authorList>
    </citation>
    <scope>NUCLEOTIDE SEQUENCE</scope>
    <source>
        <strain evidence="9">KasaAsao</strain>
        <tissue evidence="9">Whole Snail</tissue>
    </source>
</reference>
<proteinExistence type="predicted"/>
<feature type="signal peptide" evidence="7">
    <location>
        <begin position="1"/>
        <end position="20"/>
    </location>
</feature>
<dbReference type="Proteomes" id="UP001233172">
    <property type="component" value="Unassembled WGS sequence"/>
</dbReference>
<evidence type="ECO:0000313" key="9">
    <source>
        <dbReference type="EMBL" id="KAK0055965.1"/>
    </source>
</evidence>
<evidence type="ECO:0000256" key="5">
    <source>
        <dbReference type="PROSITE-ProRule" id="PRU00043"/>
    </source>
</evidence>
<dbReference type="InterPro" id="IPR002126">
    <property type="entry name" value="Cadherin-like_dom"/>
</dbReference>
<keyword evidence="10" id="KW-1185">Reference proteome</keyword>
<evidence type="ECO:0000256" key="3">
    <source>
        <dbReference type="ARBA" id="ARBA00022989"/>
    </source>
</evidence>
<evidence type="ECO:0000256" key="4">
    <source>
        <dbReference type="ARBA" id="ARBA00023180"/>
    </source>
</evidence>
<dbReference type="InterPro" id="IPR015919">
    <property type="entry name" value="Cadherin-like_sf"/>
</dbReference>
<dbReference type="AlphaFoldDB" id="A0AAD8BLW4"/>
<feature type="chain" id="PRO_5042141640" evidence="7">
    <location>
        <begin position="21"/>
        <end position="431"/>
    </location>
</feature>
<keyword evidence="4" id="KW-0325">Glycoprotein</keyword>
<dbReference type="SUPFAM" id="SSF49313">
    <property type="entry name" value="Cadherin-like"/>
    <property type="match status" value="1"/>
</dbReference>
<comment type="subcellular location">
    <subcellularLocation>
        <location evidence="1">Membrane</location>
        <topology evidence="1">Single-pass membrane protein</topology>
    </subcellularLocation>
</comment>
<keyword evidence="3 6" id="KW-1133">Transmembrane helix</keyword>
<protein>
    <submittedName>
        <fullName evidence="9">Protocadherin beta-9-like isoform X1</fullName>
    </submittedName>
</protein>
<accession>A0AAD8BLW4</accession>
<reference evidence="9" key="1">
    <citation type="journal article" date="2023" name="PLoS Negl. Trop. Dis.">
        <title>A genome sequence for Biomphalaria pfeifferi, the major vector snail for the human-infecting parasite Schistosoma mansoni.</title>
        <authorList>
            <person name="Bu L."/>
            <person name="Lu L."/>
            <person name="Laidemitt M.R."/>
            <person name="Zhang S.M."/>
            <person name="Mutuku M."/>
            <person name="Mkoji G."/>
            <person name="Steinauer M."/>
            <person name="Loker E.S."/>
        </authorList>
    </citation>
    <scope>NUCLEOTIDE SEQUENCE</scope>
    <source>
        <strain evidence="9">KasaAsao</strain>
    </source>
</reference>
<evidence type="ECO:0000256" key="7">
    <source>
        <dbReference type="SAM" id="SignalP"/>
    </source>
</evidence>
<dbReference type="GO" id="GO:0005509">
    <property type="term" value="F:calcium ion binding"/>
    <property type="evidence" value="ECO:0007669"/>
    <property type="project" value="UniProtKB-UniRule"/>
</dbReference>
<name>A0AAD8BLW4_BIOPF</name>
<dbReference type="PANTHER" id="PTHR24028:SF328">
    <property type="entry name" value="CADHERIN-3"/>
    <property type="match status" value="1"/>
</dbReference>
<comment type="caution">
    <text evidence="9">The sequence shown here is derived from an EMBL/GenBank/DDBJ whole genome shotgun (WGS) entry which is preliminary data.</text>
</comment>
<dbReference type="EMBL" id="JASAOG010000065">
    <property type="protein sequence ID" value="KAK0055965.1"/>
    <property type="molecule type" value="Genomic_DNA"/>
</dbReference>
<evidence type="ECO:0000313" key="10">
    <source>
        <dbReference type="Proteomes" id="UP001233172"/>
    </source>
</evidence>
<dbReference type="Gene3D" id="2.60.40.60">
    <property type="entry name" value="Cadherins"/>
    <property type="match status" value="1"/>
</dbReference>
<evidence type="ECO:0000256" key="6">
    <source>
        <dbReference type="SAM" id="Phobius"/>
    </source>
</evidence>
<gene>
    <name evidence="9" type="ORF">Bpfe_014634</name>
</gene>
<evidence type="ECO:0000259" key="8">
    <source>
        <dbReference type="PROSITE" id="PS50268"/>
    </source>
</evidence>
<keyword evidence="7" id="KW-0732">Signal</keyword>
<dbReference type="GO" id="GO:0007156">
    <property type="term" value="P:homophilic cell adhesion via plasma membrane adhesion molecules"/>
    <property type="evidence" value="ECO:0007669"/>
    <property type="project" value="InterPro"/>
</dbReference>
<evidence type="ECO:0000256" key="2">
    <source>
        <dbReference type="ARBA" id="ARBA00022692"/>
    </source>
</evidence>
<feature type="transmembrane region" description="Helical" evidence="6">
    <location>
        <begin position="397"/>
        <end position="420"/>
    </location>
</feature>
<keyword evidence="2 6" id="KW-0812">Transmembrane</keyword>
<keyword evidence="6" id="KW-0472">Membrane</keyword>